<feature type="signal peptide" evidence="6">
    <location>
        <begin position="1"/>
        <end position="19"/>
    </location>
</feature>
<protein>
    <recommendedName>
        <fullName evidence="3">peptidylprolyl isomerase</fullName>
        <ecNumber evidence="3">5.2.1.8</ecNumber>
    </recommendedName>
</protein>
<dbReference type="PANTHER" id="PTHR47245:SF2">
    <property type="entry name" value="PEPTIDYL-PROLYL CIS-TRANS ISOMERASE HP_0175-RELATED"/>
    <property type="match status" value="1"/>
</dbReference>
<feature type="chain" id="PRO_5046830771" description="peptidylprolyl isomerase" evidence="6">
    <location>
        <begin position="20"/>
        <end position="255"/>
    </location>
</feature>
<dbReference type="PROSITE" id="PS50198">
    <property type="entry name" value="PPIC_PPIASE_2"/>
    <property type="match status" value="1"/>
</dbReference>
<evidence type="ECO:0000256" key="4">
    <source>
        <dbReference type="ARBA" id="ARBA00023110"/>
    </source>
</evidence>
<dbReference type="RefSeq" id="WP_377302551.1">
    <property type="nucleotide sequence ID" value="NZ_CP180191.1"/>
</dbReference>
<comment type="catalytic activity">
    <reaction evidence="1">
        <text>[protein]-peptidylproline (omega=180) = [protein]-peptidylproline (omega=0)</text>
        <dbReference type="Rhea" id="RHEA:16237"/>
        <dbReference type="Rhea" id="RHEA-COMP:10747"/>
        <dbReference type="Rhea" id="RHEA-COMP:10748"/>
        <dbReference type="ChEBI" id="CHEBI:83833"/>
        <dbReference type="ChEBI" id="CHEBI:83834"/>
        <dbReference type="EC" id="5.2.1.8"/>
    </reaction>
</comment>
<dbReference type="Pfam" id="PF13145">
    <property type="entry name" value="Rotamase_2"/>
    <property type="match status" value="1"/>
</dbReference>
<evidence type="ECO:0000256" key="1">
    <source>
        <dbReference type="ARBA" id="ARBA00000971"/>
    </source>
</evidence>
<proteinExistence type="inferred from homology"/>
<comment type="caution">
    <text evidence="8">The sequence shown here is derived from an EMBL/GenBank/DDBJ whole genome shotgun (WGS) entry which is preliminary data.</text>
</comment>
<sequence>MKKVFAAALVAGFSFAAFAQNAAIVNGKPIPSSRVDAMMKQVTSQGQKDTPELRSMVRQELVNREILSQEAERRGLTDTPDFKLQMETMRQQLLIRALVQDVVKSNPPTDAEIQAAYDEQKKQASGTEYRARHILVEKEEQAKKIIADLAKGQKFEALAKQSKDPGSAANGGDLDWAPADAYVPEFSKAMKALKKGETTKTPVKTQFGWHVIRLDDTRQAQFPPLDQVRPQLTEMVQQQKLRAFQEDLTKKAKVE</sequence>
<dbReference type="InterPro" id="IPR027304">
    <property type="entry name" value="Trigger_fact/SurA_dom_sf"/>
</dbReference>
<dbReference type="GO" id="GO:0016853">
    <property type="term" value="F:isomerase activity"/>
    <property type="evidence" value="ECO:0007669"/>
    <property type="project" value="UniProtKB-KW"/>
</dbReference>
<dbReference type="InterPro" id="IPR050245">
    <property type="entry name" value="PrsA_foldase"/>
</dbReference>
<evidence type="ECO:0000313" key="8">
    <source>
        <dbReference type="EMBL" id="MFC3147000.1"/>
    </source>
</evidence>
<dbReference type="EMBL" id="JBHRTI010000003">
    <property type="protein sequence ID" value="MFC3147000.1"/>
    <property type="molecule type" value="Genomic_DNA"/>
</dbReference>
<dbReference type="Gene3D" id="1.10.8.1040">
    <property type="match status" value="1"/>
</dbReference>
<reference evidence="9" key="1">
    <citation type="journal article" date="2019" name="Int. J. Syst. Evol. Microbiol.">
        <title>The Global Catalogue of Microorganisms (GCM) 10K type strain sequencing project: providing services to taxonomists for standard genome sequencing and annotation.</title>
        <authorList>
            <consortium name="The Broad Institute Genomics Platform"/>
            <consortium name="The Broad Institute Genome Sequencing Center for Infectious Disease"/>
            <person name="Wu L."/>
            <person name="Ma J."/>
        </authorList>
    </citation>
    <scope>NUCLEOTIDE SEQUENCE [LARGE SCALE GENOMIC DNA]</scope>
    <source>
        <strain evidence="9">KCTC 52168</strain>
    </source>
</reference>
<evidence type="ECO:0000259" key="7">
    <source>
        <dbReference type="PROSITE" id="PS50198"/>
    </source>
</evidence>
<accession>A0ABV7GZQ8</accession>
<evidence type="ECO:0000256" key="3">
    <source>
        <dbReference type="ARBA" id="ARBA00013194"/>
    </source>
</evidence>
<feature type="domain" description="PpiC" evidence="7">
    <location>
        <begin position="126"/>
        <end position="216"/>
    </location>
</feature>
<evidence type="ECO:0000256" key="6">
    <source>
        <dbReference type="SAM" id="SignalP"/>
    </source>
</evidence>
<dbReference type="InterPro" id="IPR000297">
    <property type="entry name" value="PPIase_PpiC"/>
</dbReference>
<dbReference type="Proteomes" id="UP001595556">
    <property type="component" value="Unassembled WGS sequence"/>
</dbReference>
<organism evidence="8 9">
    <name type="scientific">Piscinibacterium candidicorallinum</name>
    <dbReference type="NCBI Taxonomy" id="1793872"/>
    <lineage>
        <taxon>Bacteria</taxon>
        <taxon>Pseudomonadati</taxon>
        <taxon>Pseudomonadota</taxon>
        <taxon>Betaproteobacteria</taxon>
        <taxon>Burkholderiales</taxon>
        <taxon>Piscinibacterium</taxon>
    </lineage>
</organism>
<dbReference type="InterPro" id="IPR046357">
    <property type="entry name" value="PPIase_dom_sf"/>
</dbReference>
<dbReference type="PANTHER" id="PTHR47245">
    <property type="entry name" value="PEPTIDYLPROLYL ISOMERASE"/>
    <property type="match status" value="1"/>
</dbReference>
<dbReference type="SUPFAM" id="SSF54534">
    <property type="entry name" value="FKBP-like"/>
    <property type="match status" value="1"/>
</dbReference>
<name>A0ABV7GZQ8_9BURK</name>
<evidence type="ECO:0000313" key="9">
    <source>
        <dbReference type="Proteomes" id="UP001595556"/>
    </source>
</evidence>
<dbReference type="EC" id="5.2.1.8" evidence="3"/>
<keyword evidence="4 5" id="KW-0697">Rotamase</keyword>
<keyword evidence="6" id="KW-0732">Signal</keyword>
<dbReference type="SUPFAM" id="SSF109998">
    <property type="entry name" value="Triger factor/SurA peptide-binding domain-like"/>
    <property type="match status" value="1"/>
</dbReference>
<dbReference type="Pfam" id="PF13623">
    <property type="entry name" value="SurA_N_2"/>
    <property type="match status" value="1"/>
</dbReference>
<comment type="similarity">
    <text evidence="2">Belongs to the PpiC/parvulin rotamase family.</text>
</comment>
<keyword evidence="5 8" id="KW-0413">Isomerase</keyword>
<evidence type="ECO:0000256" key="2">
    <source>
        <dbReference type="ARBA" id="ARBA00007656"/>
    </source>
</evidence>
<keyword evidence="9" id="KW-1185">Reference proteome</keyword>
<gene>
    <name evidence="8" type="ORF">ACFOEN_05000</name>
</gene>
<evidence type="ECO:0000256" key="5">
    <source>
        <dbReference type="PROSITE-ProRule" id="PRU00278"/>
    </source>
</evidence>
<dbReference type="Gene3D" id="3.10.50.40">
    <property type="match status" value="1"/>
</dbReference>